<gene>
    <name evidence="1" type="ORF">GCM10023200_31480</name>
</gene>
<reference evidence="2" key="1">
    <citation type="journal article" date="2019" name="Int. J. Syst. Evol. Microbiol.">
        <title>The Global Catalogue of Microorganisms (GCM) 10K type strain sequencing project: providing services to taxonomists for standard genome sequencing and annotation.</title>
        <authorList>
            <consortium name="The Broad Institute Genomics Platform"/>
            <consortium name="The Broad Institute Genome Sequencing Center for Infectious Disease"/>
            <person name="Wu L."/>
            <person name="Ma J."/>
        </authorList>
    </citation>
    <scope>NUCLEOTIDE SEQUENCE [LARGE SCALE GENOMIC DNA]</scope>
    <source>
        <strain evidence="2">JCM 17979</strain>
    </source>
</reference>
<comment type="caution">
    <text evidence="1">The sequence shown here is derived from an EMBL/GenBank/DDBJ whole genome shotgun (WGS) entry which is preliminary data.</text>
</comment>
<protein>
    <submittedName>
        <fullName evidence="1">Uncharacterized protein</fullName>
    </submittedName>
</protein>
<accession>A0ABP9BFH2</accession>
<name>A0ABP9BFH2_9PSEU</name>
<dbReference type="EMBL" id="BAABHO010000024">
    <property type="protein sequence ID" value="GAA4793366.1"/>
    <property type="molecule type" value="Genomic_DNA"/>
</dbReference>
<organism evidence="1 2">
    <name type="scientific">Actinomycetospora chlora</name>
    <dbReference type="NCBI Taxonomy" id="663608"/>
    <lineage>
        <taxon>Bacteria</taxon>
        <taxon>Bacillati</taxon>
        <taxon>Actinomycetota</taxon>
        <taxon>Actinomycetes</taxon>
        <taxon>Pseudonocardiales</taxon>
        <taxon>Pseudonocardiaceae</taxon>
        <taxon>Actinomycetospora</taxon>
    </lineage>
</organism>
<sequence>MTTAMRWNYLLSATRRVTGPGGCRGGPGRAAALVPSVNLARNPPLGGTARTRQRRTVAALGRAREVGPSIPP</sequence>
<dbReference type="Proteomes" id="UP001500928">
    <property type="component" value="Unassembled WGS sequence"/>
</dbReference>
<keyword evidence="2" id="KW-1185">Reference proteome</keyword>
<proteinExistence type="predicted"/>
<evidence type="ECO:0000313" key="2">
    <source>
        <dbReference type="Proteomes" id="UP001500928"/>
    </source>
</evidence>
<evidence type="ECO:0000313" key="1">
    <source>
        <dbReference type="EMBL" id="GAA4793366.1"/>
    </source>
</evidence>